<sequence length="618" mass="69699">MQPKPINQLFQSIRLSRTDASKLAVRTGQILPARVIKFLPENRALMQMSGKQIVGQIDTELHANQKYLMQVMETSPAVKMKVLSQKPVNDPGERMNVIMQALGLKLTKANQALLQGLMKQQIPLSKEALGQLFALGKEDALSTRTTILSEMLLRNMPMTEQVYQSLSKRLNQPISINQVIQQLENQMMASKQQTVNQIQLASSLQLFQGERSSNQILHTFMFQALREVGSGSQTTFQLFQKAGVIPSQISYAEWSAHIRAWAASQSDRFQPSGNQMMNGQLHSVPFSITGEKISTSIQQLANQQLGNSRRSLQTVLDIMQSIQSHSTITKEQHQKLKSLLQGSLLTNIKKQLPMQQTMLDQLTNSIQQRPTDIAGFLHTTNGTQLIESLTHLQQLQTAGEQRRVLLFFRGLTQPPSESTTAVMAKLLSFMELTQVESGKGKFNNLPSILSQLQQVQSQSTSTSIQAAAQQIQQTIQAMHLSMESSRDFIQFSAQLPKEMLGLNEDLWMDFEGKKQTDGTIHPEQCRIMFYLDLPRLSNIVVDMQVMNRMVDVTIYHQDPKSVRSLVHLYEQDLKAGLQGINYQFTGLHLKKLREDSNKRPVDPFPYPLKQGEGIDFKA</sequence>
<protein>
    <recommendedName>
        <fullName evidence="3">Hook-length control protein FliK</fullName>
    </recommendedName>
</protein>
<name>A0ABS6GQC4_9BACI</name>
<gene>
    <name evidence="1" type="ORF">KQ486_09815</name>
</gene>
<proteinExistence type="predicted"/>
<dbReference type="RefSeq" id="WP_216687513.1">
    <property type="nucleotide sequence ID" value="NZ_CAUPKR010000005.1"/>
</dbReference>
<evidence type="ECO:0008006" key="3">
    <source>
        <dbReference type="Google" id="ProtNLM"/>
    </source>
</evidence>
<accession>A0ABS6GQC4</accession>
<organism evidence="1 2">
    <name type="scientific">Allobacillus halotolerans</name>
    <dbReference type="NCBI Taxonomy" id="570278"/>
    <lineage>
        <taxon>Bacteria</taxon>
        <taxon>Bacillati</taxon>
        <taxon>Bacillota</taxon>
        <taxon>Bacilli</taxon>
        <taxon>Bacillales</taxon>
        <taxon>Bacillaceae</taxon>
        <taxon>Allobacillus</taxon>
    </lineage>
</organism>
<evidence type="ECO:0000313" key="2">
    <source>
        <dbReference type="Proteomes" id="UP000812672"/>
    </source>
</evidence>
<reference evidence="1 2" key="1">
    <citation type="journal article" date="2011" name="Int. J. Syst. Evol. Microbiol.">
        <title>Allobacillus halotolerans gen. nov., sp. nov. isolated from shrimp paste.</title>
        <authorList>
            <person name="Sheu S.Y."/>
            <person name="Arun A.B."/>
            <person name="Jiang S.R."/>
            <person name="Young C.C."/>
            <person name="Chen W.M."/>
        </authorList>
    </citation>
    <scope>NUCLEOTIDE SEQUENCE [LARGE SCALE GENOMIC DNA]</scope>
    <source>
        <strain evidence="1 2">LMG 24826</strain>
    </source>
</reference>
<keyword evidence="2" id="KW-1185">Reference proteome</keyword>
<dbReference type="Proteomes" id="UP000812672">
    <property type="component" value="Unassembled WGS sequence"/>
</dbReference>
<dbReference type="EMBL" id="JAHLZF010000014">
    <property type="protein sequence ID" value="MBU6081306.1"/>
    <property type="molecule type" value="Genomic_DNA"/>
</dbReference>
<comment type="caution">
    <text evidence="1">The sequence shown here is derived from an EMBL/GenBank/DDBJ whole genome shotgun (WGS) entry which is preliminary data.</text>
</comment>
<evidence type="ECO:0000313" key="1">
    <source>
        <dbReference type="EMBL" id="MBU6081306.1"/>
    </source>
</evidence>